<comment type="subunit">
    <text evidence="15">Component of the PEX2-PEX10-PEX12 retrotranslocation channel, composed of PEX2, PEX10 and PEX12.</text>
</comment>
<dbReference type="GO" id="GO:0006513">
    <property type="term" value="P:protein monoubiquitination"/>
    <property type="evidence" value="ECO:0007669"/>
    <property type="project" value="TreeGrafter"/>
</dbReference>
<keyword evidence="9" id="KW-0862">Zinc</keyword>
<dbReference type="InterPro" id="IPR001841">
    <property type="entry name" value="Znf_RING"/>
</dbReference>
<dbReference type="GO" id="GO:0016562">
    <property type="term" value="P:protein import into peroxisome matrix, receptor recycling"/>
    <property type="evidence" value="ECO:0007669"/>
    <property type="project" value="EnsemblFungi"/>
</dbReference>
<dbReference type="InterPro" id="IPR013083">
    <property type="entry name" value="Znf_RING/FYVE/PHD"/>
</dbReference>
<evidence type="ECO:0000256" key="2">
    <source>
        <dbReference type="ARBA" id="ARBA00004906"/>
    </source>
</evidence>
<comment type="subcellular location">
    <subcellularLocation>
        <location evidence="1">Peroxisome membrane</location>
        <topology evidence="1">Multi-pass membrane protein</topology>
    </subcellularLocation>
</comment>
<evidence type="ECO:0000256" key="7">
    <source>
        <dbReference type="ARBA" id="ARBA00022723"/>
    </source>
</evidence>
<dbReference type="PANTHER" id="PTHR12888">
    <property type="entry name" value="PEROXISOME ASSEMBLY PROTEIN 12 PEROXIN-12"/>
    <property type="match status" value="1"/>
</dbReference>
<dbReference type="PROSITE" id="PS50089">
    <property type="entry name" value="ZF_RING_2"/>
    <property type="match status" value="1"/>
</dbReference>
<reference evidence="16" key="1">
    <citation type="journal article" date="2021" name="Open Biol.">
        <title>Shared evolutionary footprints suggest mitochondrial oxidative damage underlies multiple complex I losses in fungi.</title>
        <authorList>
            <person name="Schikora-Tamarit M.A."/>
            <person name="Marcet-Houben M."/>
            <person name="Nosek J."/>
            <person name="Gabaldon T."/>
        </authorList>
    </citation>
    <scope>NUCLEOTIDE SEQUENCE</scope>
    <source>
        <strain evidence="16">NCAIM Y.01608</strain>
    </source>
</reference>
<evidence type="ECO:0000256" key="13">
    <source>
        <dbReference type="ARBA" id="ARBA00023140"/>
    </source>
</evidence>
<keyword evidence="11" id="KW-1133">Transmembrane helix</keyword>
<dbReference type="GO" id="GO:1990757">
    <property type="term" value="F:ubiquitin ligase activator activity"/>
    <property type="evidence" value="ECO:0007669"/>
    <property type="project" value="EnsemblFungi"/>
</dbReference>
<sequence length="397" mass="45923">MDFYSNLDSRSLDRNTPTLFEVISAKELENLLSPSIRFVLVHYANRYPRYLIRILNHFDELNLAIRGLVEYSFLRNWNSTFIEKFYGLKRCNHLDLTLETTAAGQLTKYETLKRLTRSQVGVSLAEVVLVPFLKEKLDQLYDSLLPEYLMQRLKPDESKKDLAKYWFLKLYPAISTVLKLANIVFKVLYLSGKFKSASVLQYLFKIQYSRLNQFDYKLAEDRTAAYLQGVSTEPKSSRIRPISLSESVVAAYSQVAYPLKKSLLFGSESVLPVSIFLLKFLEWWNTSDVKKNFKTHTVTERTPQVPPLLNSKVAALRKMRSRMVTKSPNCPLCLEEIHNPAVIETGYVFCYKCIYTFLREGDENGGKCPITGKRLVGCKYSQSAKEWKVTNIRRLMI</sequence>
<evidence type="ECO:0000256" key="3">
    <source>
        <dbReference type="ARBA" id="ARBA00008704"/>
    </source>
</evidence>
<dbReference type="InterPro" id="IPR006845">
    <property type="entry name" value="Pex_N"/>
</dbReference>
<dbReference type="Proteomes" id="UP000788993">
    <property type="component" value="Unassembled WGS sequence"/>
</dbReference>
<accession>A0A1B7SM50</accession>
<organism evidence="16 17">
    <name type="scientific">Ogataea polymorpha</name>
    <dbReference type="NCBI Taxonomy" id="460523"/>
    <lineage>
        <taxon>Eukaryota</taxon>
        <taxon>Fungi</taxon>
        <taxon>Dikarya</taxon>
        <taxon>Ascomycota</taxon>
        <taxon>Saccharomycotina</taxon>
        <taxon>Pichiomycetes</taxon>
        <taxon>Pichiales</taxon>
        <taxon>Pichiaceae</taxon>
        <taxon>Ogataea</taxon>
    </lineage>
</organism>
<evidence type="ECO:0000256" key="1">
    <source>
        <dbReference type="ARBA" id="ARBA00004585"/>
    </source>
</evidence>
<evidence type="ECO:0000313" key="16">
    <source>
        <dbReference type="EMBL" id="KAH3670206.1"/>
    </source>
</evidence>
<dbReference type="Pfam" id="PF04757">
    <property type="entry name" value="Pex2_Pex12"/>
    <property type="match status" value="1"/>
</dbReference>
<dbReference type="Gene3D" id="3.30.40.10">
    <property type="entry name" value="Zinc/RING finger domain, C3HC4 (zinc finger)"/>
    <property type="match status" value="1"/>
</dbReference>
<dbReference type="GO" id="GO:0061630">
    <property type="term" value="F:ubiquitin protein ligase activity"/>
    <property type="evidence" value="ECO:0007669"/>
    <property type="project" value="EnsemblFungi"/>
</dbReference>
<dbReference type="GO" id="GO:0000209">
    <property type="term" value="P:protein polyubiquitination"/>
    <property type="evidence" value="ECO:0007669"/>
    <property type="project" value="EnsemblFungi"/>
</dbReference>
<dbReference type="GO" id="GO:0044721">
    <property type="term" value="P:protein import into peroxisome matrix, substrate release"/>
    <property type="evidence" value="ECO:0007669"/>
    <property type="project" value="EnsemblFungi"/>
</dbReference>
<keyword evidence="6" id="KW-0812">Transmembrane</keyword>
<evidence type="ECO:0000256" key="5">
    <source>
        <dbReference type="ARBA" id="ARBA00022448"/>
    </source>
</evidence>
<evidence type="ECO:0000256" key="10">
    <source>
        <dbReference type="ARBA" id="ARBA00022927"/>
    </source>
</evidence>
<evidence type="ECO:0000256" key="14">
    <source>
        <dbReference type="ARBA" id="ARBA00029692"/>
    </source>
</evidence>
<keyword evidence="10" id="KW-0653">Protein transport</keyword>
<comment type="caution">
    <text evidence="16">The sequence shown here is derived from an EMBL/GenBank/DDBJ whole genome shotgun (WGS) entry which is preliminary data.</text>
</comment>
<dbReference type="PANTHER" id="PTHR12888:SF0">
    <property type="entry name" value="PEROXISOME ASSEMBLY PROTEIN 12"/>
    <property type="match status" value="1"/>
</dbReference>
<proteinExistence type="inferred from homology"/>
<gene>
    <name evidence="16" type="ORF">OGATHE_003019</name>
</gene>
<reference evidence="16" key="2">
    <citation type="submission" date="2021-01" db="EMBL/GenBank/DDBJ databases">
        <authorList>
            <person name="Schikora-Tamarit M.A."/>
        </authorList>
    </citation>
    <scope>NUCLEOTIDE SEQUENCE</scope>
    <source>
        <strain evidence="16">NCAIM Y.01608</strain>
    </source>
</reference>
<keyword evidence="7" id="KW-0479">Metal-binding</keyword>
<keyword evidence="13" id="KW-0576">Peroxisome</keyword>
<dbReference type="Pfam" id="PF15227">
    <property type="entry name" value="zf-C3HC4_4"/>
    <property type="match status" value="1"/>
</dbReference>
<dbReference type="EMBL" id="JAEUBD010000983">
    <property type="protein sequence ID" value="KAH3670206.1"/>
    <property type="molecule type" value="Genomic_DNA"/>
</dbReference>
<evidence type="ECO:0000256" key="6">
    <source>
        <dbReference type="ARBA" id="ARBA00022692"/>
    </source>
</evidence>
<dbReference type="GO" id="GO:1990429">
    <property type="term" value="C:peroxisomal importomer complex"/>
    <property type="evidence" value="ECO:0007669"/>
    <property type="project" value="EnsemblFungi"/>
</dbReference>
<dbReference type="PIRSF" id="PIRSF038074">
    <property type="entry name" value="Peroxisome_assembly_p12"/>
    <property type="match status" value="1"/>
</dbReference>
<name>A0A1B7SM50_9ASCO</name>
<keyword evidence="8" id="KW-0863">Zinc-finger</keyword>
<keyword evidence="5" id="KW-0813">Transport</keyword>
<dbReference type="RefSeq" id="XP_018212373.1">
    <property type="nucleotide sequence ID" value="XM_018358000.1"/>
</dbReference>
<comment type="pathway">
    <text evidence="2">Protein modification; protein ubiquitination.</text>
</comment>
<keyword evidence="17" id="KW-1185">Reference proteome</keyword>
<dbReference type="SUPFAM" id="SSF57850">
    <property type="entry name" value="RING/U-box"/>
    <property type="match status" value="1"/>
</dbReference>
<protein>
    <recommendedName>
        <fullName evidence="4">Peroxisome assembly protein 12</fullName>
    </recommendedName>
    <alternativeName>
        <fullName evidence="14">Peroxin-12</fullName>
    </alternativeName>
</protein>
<keyword evidence="12" id="KW-0472">Membrane</keyword>
<evidence type="ECO:0000313" key="17">
    <source>
        <dbReference type="Proteomes" id="UP000788993"/>
    </source>
</evidence>
<evidence type="ECO:0000256" key="12">
    <source>
        <dbReference type="ARBA" id="ARBA00023136"/>
    </source>
</evidence>
<comment type="similarity">
    <text evidence="3">Belongs to the pex2/pex10/pex12 family.</text>
</comment>
<evidence type="ECO:0000256" key="8">
    <source>
        <dbReference type="ARBA" id="ARBA00022771"/>
    </source>
</evidence>
<evidence type="ECO:0000256" key="11">
    <source>
        <dbReference type="ARBA" id="ARBA00022989"/>
    </source>
</evidence>
<dbReference type="GO" id="GO:0043161">
    <property type="term" value="P:proteasome-mediated ubiquitin-dependent protein catabolic process"/>
    <property type="evidence" value="ECO:0007669"/>
    <property type="project" value="EnsemblFungi"/>
</dbReference>
<evidence type="ECO:0000256" key="9">
    <source>
        <dbReference type="ARBA" id="ARBA00022833"/>
    </source>
</evidence>
<dbReference type="SMART" id="SM00184">
    <property type="entry name" value="RING"/>
    <property type="match status" value="1"/>
</dbReference>
<dbReference type="OrthoDB" id="107372at2759"/>
<dbReference type="InterPro" id="IPR017375">
    <property type="entry name" value="PEX12"/>
</dbReference>
<dbReference type="GO" id="GO:0008270">
    <property type="term" value="F:zinc ion binding"/>
    <property type="evidence" value="ECO:0007669"/>
    <property type="project" value="UniProtKB-KW"/>
</dbReference>
<dbReference type="GO" id="GO:0005778">
    <property type="term" value="C:peroxisomal membrane"/>
    <property type="evidence" value="ECO:0007669"/>
    <property type="project" value="UniProtKB-SubCell"/>
</dbReference>
<evidence type="ECO:0000256" key="15">
    <source>
        <dbReference type="ARBA" id="ARBA00034505"/>
    </source>
</evidence>
<dbReference type="GO" id="GO:0000151">
    <property type="term" value="C:ubiquitin ligase complex"/>
    <property type="evidence" value="ECO:0007669"/>
    <property type="project" value="EnsemblFungi"/>
</dbReference>
<dbReference type="AlphaFoldDB" id="A0A1B7SM50"/>
<evidence type="ECO:0000256" key="4">
    <source>
        <dbReference type="ARBA" id="ARBA00018980"/>
    </source>
</evidence>
<dbReference type="GO" id="GO:0008320">
    <property type="term" value="F:protein transmembrane transporter activity"/>
    <property type="evidence" value="ECO:0007669"/>
    <property type="project" value="EnsemblFungi"/>
</dbReference>